<protein>
    <submittedName>
        <fullName evidence="2">Uncharacterized protein</fullName>
    </submittedName>
</protein>
<evidence type="ECO:0000313" key="2">
    <source>
        <dbReference type="EMBL" id="KAG6014642.1"/>
    </source>
</evidence>
<sequence length="114" mass="12266">MHFSTSAALAATALFAGQTLAACSAWKNYNAAQMKYCHNDGGPNVWRCDPDTILTRAGNKWGVFARKGHANISVICSDDIYSYGGLYCPANTAGTFELHCPTDRFIVSTVDPLA</sequence>
<keyword evidence="3" id="KW-1185">Reference proteome</keyword>
<gene>
    <name evidence="2" type="ORF">E4U43_006322</name>
</gene>
<accession>A0A9P7NFS8</accession>
<dbReference type="EMBL" id="SRPW01000435">
    <property type="protein sequence ID" value="KAG6014642.1"/>
    <property type="molecule type" value="Genomic_DNA"/>
</dbReference>
<dbReference type="Proteomes" id="UP000748025">
    <property type="component" value="Unassembled WGS sequence"/>
</dbReference>
<dbReference type="AlphaFoldDB" id="A0A9P7NFS8"/>
<evidence type="ECO:0000256" key="1">
    <source>
        <dbReference type="SAM" id="SignalP"/>
    </source>
</evidence>
<feature type="signal peptide" evidence="1">
    <location>
        <begin position="1"/>
        <end position="21"/>
    </location>
</feature>
<keyword evidence="1" id="KW-0732">Signal</keyword>
<name>A0A9P7NFS8_9HYPO</name>
<comment type="caution">
    <text evidence="2">The sequence shown here is derived from an EMBL/GenBank/DDBJ whole genome shotgun (WGS) entry which is preliminary data.</text>
</comment>
<evidence type="ECO:0000313" key="3">
    <source>
        <dbReference type="Proteomes" id="UP000748025"/>
    </source>
</evidence>
<reference evidence="2" key="1">
    <citation type="journal article" date="2020" name="bioRxiv">
        <title>Whole genome comparisons of ergot fungi reveals the divergence and evolution of species within the genus Claviceps are the result of varying mechanisms driving genome evolution and host range expansion.</title>
        <authorList>
            <person name="Wyka S.A."/>
            <person name="Mondo S.J."/>
            <person name="Liu M."/>
            <person name="Dettman J."/>
            <person name="Nalam V."/>
            <person name="Broders K.D."/>
        </authorList>
    </citation>
    <scope>NUCLEOTIDE SEQUENCE</scope>
    <source>
        <strain evidence="2">CCC 602</strain>
    </source>
</reference>
<proteinExistence type="predicted"/>
<feature type="chain" id="PRO_5040516705" evidence="1">
    <location>
        <begin position="22"/>
        <end position="114"/>
    </location>
</feature>
<organism evidence="2 3">
    <name type="scientific">Claviceps pusilla</name>
    <dbReference type="NCBI Taxonomy" id="123648"/>
    <lineage>
        <taxon>Eukaryota</taxon>
        <taxon>Fungi</taxon>
        <taxon>Dikarya</taxon>
        <taxon>Ascomycota</taxon>
        <taxon>Pezizomycotina</taxon>
        <taxon>Sordariomycetes</taxon>
        <taxon>Hypocreomycetidae</taxon>
        <taxon>Hypocreales</taxon>
        <taxon>Clavicipitaceae</taxon>
        <taxon>Claviceps</taxon>
    </lineage>
</organism>